<dbReference type="Gene3D" id="2.60.40.10">
    <property type="entry name" value="Immunoglobulins"/>
    <property type="match status" value="1"/>
</dbReference>
<reference evidence="3 4" key="1">
    <citation type="submission" date="2018-11" db="EMBL/GenBank/DDBJ databases">
        <title>Novel bacteria species description.</title>
        <authorList>
            <person name="Han J.-H."/>
        </authorList>
    </citation>
    <scope>NUCLEOTIDE SEQUENCE [LARGE SCALE GENOMIC DNA]</scope>
    <source>
        <strain evidence="3 4">KCTC23259</strain>
    </source>
</reference>
<name>A0AAE3KWZ4_9BACT</name>
<dbReference type="GO" id="GO:0016787">
    <property type="term" value="F:hydrolase activity"/>
    <property type="evidence" value="ECO:0007669"/>
    <property type="project" value="UniProtKB-KW"/>
</dbReference>
<dbReference type="PANTHER" id="PTHR43405:SF1">
    <property type="entry name" value="GLYCOSYL HYDROLASE DIGH"/>
    <property type="match status" value="1"/>
</dbReference>
<dbReference type="InterPro" id="IPR017853">
    <property type="entry name" value="GH"/>
</dbReference>
<dbReference type="InterPro" id="IPR003790">
    <property type="entry name" value="GHL10"/>
</dbReference>
<dbReference type="SUPFAM" id="SSF49265">
    <property type="entry name" value="Fibronectin type III"/>
    <property type="match status" value="1"/>
</dbReference>
<dbReference type="AlphaFoldDB" id="A0AAE3KWZ4"/>
<dbReference type="InterPro" id="IPR013783">
    <property type="entry name" value="Ig-like_fold"/>
</dbReference>
<dbReference type="SUPFAM" id="SSF51445">
    <property type="entry name" value="(Trans)glycosidases"/>
    <property type="match status" value="1"/>
</dbReference>
<dbReference type="RefSeq" id="WP_255037534.1">
    <property type="nucleotide sequence ID" value="NZ_RJUF01000039.1"/>
</dbReference>
<proteinExistence type="predicted"/>
<organism evidence="3 4">
    <name type="scientific">Lacihabitans soyangensis</name>
    <dbReference type="NCBI Taxonomy" id="869394"/>
    <lineage>
        <taxon>Bacteria</taxon>
        <taxon>Pseudomonadati</taxon>
        <taxon>Bacteroidota</taxon>
        <taxon>Cytophagia</taxon>
        <taxon>Cytophagales</taxon>
        <taxon>Leadbetterellaceae</taxon>
        <taxon>Lacihabitans</taxon>
    </lineage>
</organism>
<dbReference type="InterPro" id="IPR036116">
    <property type="entry name" value="FN3_sf"/>
</dbReference>
<dbReference type="EMBL" id="RJUF01000039">
    <property type="protein sequence ID" value="MCP9763765.1"/>
    <property type="molecule type" value="Genomic_DNA"/>
</dbReference>
<evidence type="ECO:0000313" key="4">
    <source>
        <dbReference type="Proteomes" id="UP001204144"/>
    </source>
</evidence>
<feature type="domain" description="Glycosyl hydrolase-like 10" evidence="2">
    <location>
        <begin position="40"/>
        <end position="355"/>
    </location>
</feature>
<dbReference type="Gene3D" id="3.20.20.80">
    <property type="entry name" value="Glycosidases"/>
    <property type="match status" value="1"/>
</dbReference>
<dbReference type="InterPro" id="IPR052177">
    <property type="entry name" value="Divisome_Glycosyl_Hydrolase"/>
</dbReference>
<gene>
    <name evidence="3" type="ORF">EGI31_12450</name>
</gene>
<keyword evidence="4" id="KW-1185">Reference proteome</keyword>
<keyword evidence="1" id="KW-0732">Signal</keyword>
<sequence length="520" mass="60246">MKSRLLLLIVIVILGQCTPKSTPKRPKSSSSNEVLYPKREFRAAWVATIENIDWPSRKTLSSEQQQQEFTQILDSHKKTGLNAVFVQVRAASDAFYARSTEPWSEWLTGAQGKAPEPFYDPMRFMIEEAHNRNFEFHAWLNLNRGTQKNAKSVSKDHITKQKPEWFVSYGGYQLYNFGIPAVREYIQELVVNIVRTYDVDGIHFDDYFYPYLVAGETFNDAATYKKFGRGFNNIGDWRRQNINLLIKDISKAISEEKKWVKFGISPFGVWRNASTDKLGSPTEGGQPSYDNLYADTRKWAKFGWIDYIAPQVYFSFDHPKVPYLPLVNWWEENHGNRHLYIGHSVYKVDKDSPEKSWRSAGQIGKQVRSNYTSDEISGSIFYSTKHLINNNLGISDTLSNIYKYQALLPTMPWKDAIPPNSPVELEVKRADNSGAFVSWKLPIRISRDKDEIRSFVLYRFEEGEEINLENPRNIVSIIRNVGLLNFVDRNISKKKSYFYVITALDRLHNESSPSNQFFLK</sequence>
<comment type="caution">
    <text evidence="3">The sequence shown here is derived from an EMBL/GenBank/DDBJ whole genome shotgun (WGS) entry which is preliminary data.</text>
</comment>
<dbReference type="Pfam" id="PF02638">
    <property type="entry name" value="GHL10"/>
    <property type="match status" value="1"/>
</dbReference>
<dbReference type="PANTHER" id="PTHR43405">
    <property type="entry name" value="GLYCOSYL HYDROLASE DIGH"/>
    <property type="match status" value="1"/>
</dbReference>
<evidence type="ECO:0000313" key="3">
    <source>
        <dbReference type="EMBL" id="MCP9763765.1"/>
    </source>
</evidence>
<evidence type="ECO:0000256" key="1">
    <source>
        <dbReference type="ARBA" id="ARBA00022729"/>
    </source>
</evidence>
<keyword evidence="3" id="KW-0378">Hydrolase</keyword>
<protein>
    <submittedName>
        <fullName evidence="3">Glycoside hydrolase</fullName>
    </submittedName>
</protein>
<dbReference type="Proteomes" id="UP001204144">
    <property type="component" value="Unassembled WGS sequence"/>
</dbReference>
<accession>A0AAE3KWZ4</accession>
<evidence type="ECO:0000259" key="2">
    <source>
        <dbReference type="Pfam" id="PF02638"/>
    </source>
</evidence>